<keyword evidence="2" id="KW-1185">Reference proteome</keyword>
<dbReference type="Proteomes" id="UP001138460">
    <property type="component" value="Unassembled WGS sequence"/>
</dbReference>
<comment type="caution">
    <text evidence="1">The sequence shown here is derived from an EMBL/GenBank/DDBJ whole genome shotgun (WGS) entry which is preliminary data.</text>
</comment>
<evidence type="ECO:0000313" key="1">
    <source>
        <dbReference type="EMBL" id="RYC45747.1"/>
    </source>
</evidence>
<dbReference type="Pfam" id="PF11010">
    <property type="entry name" value="DUF2848"/>
    <property type="match status" value="1"/>
</dbReference>
<dbReference type="RefSeq" id="WP_129702844.1">
    <property type="nucleotide sequence ID" value="NZ_CP139172.1"/>
</dbReference>
<sequence length="231" mass="25462">MKLAFNLPENTGAVALNVDINRLVVAGWTGRDHDAVLHHIRELEALGVPQPSAIPLFYRVAANQLSQSSVVEVIGDASSGEAEPLIFSHRGEWYVSLASDHTDRRLEAHSVALSKQLCVKPVAHDAWRLSEVIEHWDSLILRSWIKEEGEFRLYQEGTLASLQPPMVLLQRYLGGDVSLADRQDGLAMSCGTMTAIGGIRPATEFRMALVDERLGRTISHCYSSIELPVVA</sequence>
<accession>A0A9X8P6N7</accession>
<proteinExistence type="predicted"/>
<dbReference type="InterPro" id="IPR021269">
    <property type="entry name" value="DUF2848"/>
</dbReference>
<dbReference type="AlphaFoldDB" id="A0A9X8P6N7"/>
<dbReference type="EMBL" id="NWTM01000001">
    <property type="protein sequence ID" value="RYC45747.1"/>
    <property type="molecule type" value="Genomic_DNA"/>
</dbReference>
<protein>
    <submittedName>
        <fullName evidence="1">DUF2848 domain-containing protein</fullName>
    </submittedName>
</protein>
<gene>
    <name evidence="1" type="ORF">CLR69_12495</name>
</gene>
<organism evidence="1 2">
    <name type="scientific">Pectobacterium zantedeschiae</name>
    <dbReference type="NCBI Taxonomy" id="2034769"/>
    <lineage>
        <taxon>Bacteria</taxon>
        <taxon>Pseudomonadati</taxon>
        <taxon>Pseudomonadota</taxon>
        <taxon>Gammaproteobacteria</taxon>
        <taxon>Enterobacterales</taxon>
        <taxon>Pectobacteriaceae</taxon>
        <taxon>Pectobacterium</taxon>
    </lineage>
</organism>
<dbReference type="OrthoDB" id="9792678at2"/>
<reference evidence="1 2" key="1">
    <citation type="journal article" date="2018" name="Syst. Appl. Microbiol.">
        <title>Pectobacterium zantedeschiae sp. nov. a new species of a soft rot pathogen isolated from Calla lily (Zantedeschia spp.).</title>
        <authorList>
            <person name="Waleron M."/>
            <person name="Misztak A."/>
            <person name="Waleron M."/>
            <person name="Franczuk M."/>
            <person name="Jonca J."/>
            <person name="Wielgomas B."/>
            <person name="Mikicinski A."/>
            <person name="Popovic T."/>
            <person name="Waleron K."/>
        </authorList>
    </citation>
    <scope>NUCLEOTIDE SEQUENCE [LARGE SCALE GENOMIC DNA]</scope>
    <source>
        <strain evidence="1 2">9M</strain>
    </source>
</reference>
<name>A0A9X8P6N7_9GAMM</name>
<evidence type="ECO:0000313" key="2">
    <source>
        <dbReference type="Proteomes" id="UP001138460"/>
    </source>
</evidence>